<sequence length="550" mass="62375">MLCTGTSALSWPTLGSAGAPFTDFYSDQRLRFVETKLKDCISSTLTSHKACAHAGHPSIPKRVLDIHTDNIKVIETSEETEDYCALSYCWGSPEGLLKTTQENLEQMKTRIDWNLLPRVLQDAIFVARKLRTFLIWIDAICIIQDSEEDWQVEAAKMGQYYRNAVFTIATSSSADAQRPFLRPQESQDARPATTTQSTFDFVNLDGSVSKIIGRRVPDYAGIALTSNTTLSTRGWTWQENALSTRVIHFTSDEIIWECRSQQCFENGATLRSFLGLAFRFAACQENLEYYWKTLIADYSARELTYERDRLPAISGVAAEIQKRTKSKYLAGLWREWLHSDLLWYSNWTELPPVYKEQHAIPTWSWASINGRVGFEYEFCEESAQHSKIKIISADCSVRGLNPLGEVSGGSLTLTGYHCEGKLSCTNNQDRTTYRLRIKKENINTFRPDSILEKFNVGSEANARVESVRRASSVELTGVTKSFEVPVLCLLIGGGRYFTKRAFVSKYGYNYYYLILGLQSSFPLRYTRVGEAKTELRTISWGSARSTITII</sequence>
<evidence type="ECO:0000313" key="2">
    <source>
        <dbReference type="EMBL" id="OCL15172.1"/>
    </source>
</evidence>
<gene>
    <name evidence="2" type="ORF">AOQ84DRAFT_329822</name>
</gene>
<keyword evidence="3" id="KW-1185">Reference proteome</keyword>
<reference evidence="2 3" key="1">
    <citation type="journal article" date="2016" name="Nat. Commun.">
        <title>Ectomycorrhizal ecology is imprinted in the genome of the dominant symbiotic fungus Cenococcum geophilum.</title>
        <authorList>
            <consortium name="DOE Joint Genome Institute"/>
            <person name="Peter M."/>
            <person name="Kohler A."/>
            <person name="Ohm R.A."/>
            <person name="Kuo A."/>
            <person name="Krutzmann J."/>
            <person name="Morin E."/>
            <person name="Arend M."/>
            <person name="Barry K.W."/>
            <person name="Binder M."/>
            <person name="Choi C."/>
            <person name="Clum A."/>
            <person name="Copeland A."/>
            <person name="Grisel N."/>
            <person name="Haridas S."/>
            <person name="Kipfer T."/>
            <person name="LaButti K."/>
            <person name="Lindquist E."/>
            <person name="Lipzen A."/>
            <person name="Maire R."/>
            <person name="Meier B."/>
            <person name="Mihaltcheva S."/>
            <person name="Molinier V."/>
            <person name="Murat C."/>
            <person name="Poggeler S."/>
            <person name="Quandt C.A."/>
            <person name="Sperisen C."/>
            <person name="Tritt A."/>
            <person name="Tisserant E."/>
            <person name="Crous P.W."/>
            <person name="Henrissat B."/>
            <person name="Nehls U."/>
            <person name="Egli S."/>
            <person name="Spatafora J.W."/>
            <person name="Grigoriev I.V."/>
            <person name="Martin F.M."/>
        </authorList>
    </citation>
    <scope>NUCLEOTIDE SEQUENCE [LARGE SCALE GENOMIC DNA]</scope>
    <source>
        <strain evidence="2 3">CBS 207.34</strain>
    </source>
</reference>
<protein>
    <submittedName>
        <fullName evidence="2">HET-domain-containing protein</fullName>
    </submittedName>
</protein>
<dbReference type="InterPro" id="IPR010730">
    <property type="entry name" value="HET"/>
</dbReference>
<dbReference type="PANTHER" id="PTHR33112:SF16">
    <property type="entry name" value="HETEROKARYON INCOMPATIBILITY DOMAIN-CONTAINING PROTEIN"/>
    <property type="match status" value="1"/>
</dbReference>
<evidence type="ECO:0000259" key="1">
    <source>
        <dbReference type="Pfam" id="PF06985"/>
    </source>
</evidence>
<dbReference type="Proteomes" id="UP000250140">
    <property type="component" value="Unassembled WGS sequence"/>
</dbReference>
<organism evidence="2 3">
    <name type="scientific">Glonium stellatum</name>
    <dbReference type="NCBI Taxonomy" id="574774"/>
    <lineage>
        <taxon>Eukaryota</taxon>
        <taxon>Fungi</taxon>
        <taxon>Dikarya</taxon>
        <taxon>Ascomycota</taxon>
        <taxon>Pezizomycotina</taxon>
        <taxon>Dothideomycetes</taxon>
        <taxon>Pleosporomycetidae</taxon>
        <taxon>Gloniales</taxon>
        <taxon>Gloniaceae</taxon>
        <taxon>Glonium</taxon>
    </lineage>
</organism>
<dbReference type="EMBL" id="KV748479">
    <property type="protein sequence ID" value="OCL15172.1"/>
    <property type="molecule type" value="Genomic_DNA"/>
</dbReference>
<feature type="domain" description="Heterokaryon incompatibility" evidence="1">
    <location>
        <begin position="83"/>
        <end position="239"/>
    </location>
</feature>
<dbReference type="Pfam" id="PF06985">
    <property type="entry name" value="HET"/>
    <property type="match status" value="1"/>
</dbReference>
<dbReference type="AlphaFoldDB" id="A0A8E2FDG5"/>
<proteinExistence type="predicted"/>
<dbReference type="PANTHER" id="PTHR33112">
    <property type="entry name" value="DOMAIN PROTEIN, PUTATIVE-RELATED"/>
    <property type="match status" value="1"/>
</dbReference>
<evidence type="ECO:0000313" key="3">
    <source>
        <dbReference type="Proteomes" id="UP000250140"/>
    </source>
</evidence>
<dbReference type="OrthoDB" id="5386922at2759"/>
<accession>A0A8E2FDG5</accession>
<name>A0A8E2FDG5_9PEZI</name>